<dbReference type="InterPro" id="IPR052708">
    <property type="entry name" value="PxpC"/>
</dbReference>
<gene>
    <name evidence="5" type="ORF">AADG42_17235</name>
</gene>
<evidence type="ECO:0000259" key="4">
    <source>
        <dbReference type="SMART" id="SM00797"/>
    </source>
</evidence>
<keyword evidence="6" id="KW-1185">Reference proteome</keyword>
<evidence type="ECO:0000256" key="1">
    <source>
        <dbReference type="ARBA" id="ARBA00022741"/>
    </source>
</evidence>
<dbReference type="SUPFAM" id="SSF50891">
    <property type="entry name" value="Cyclophilin-like"/>
    <property type="match status" value="1"/>
</dbReference>
<evidence type="ECO:0000313" key="6">
    <source>
        <dbReference type="Proteomes" id="UP001442841"/>
    </source>
</evidence>
<dbReference type="Gene3D" id="2.40.100.10">
    <property type="entry name" value="Cyclophilin-like"/>
    <property type="match status" value="1"/>
</dbReference>
<proteinExistence type="predicted"/>
<dbReference type="Proteomes" id="UP001442841">
    <property type="component" value="Chromosome"/>
</dbReference>
<dbReference type="Pfam" id="PF02626">
    <property type="entry name" value="CT_A_B"/>
    <property type="match status" value="1"/>
</dbReference>
<organism evidence="5 6">
    <name type="scientific">Ammonicoccus fulvus</name>
    <dbReference type="NCBI Taxonomy" id="3138240"/>
    <lineage>
        <taxon>Bacteria</taxon>
        <taxon>Bacillati</taxon>
        <taxon>Actinomycetota</taxon>
        <taxon>Actinomycetes</taxon>
        <taxon>Propionibacteriales</taxon>
        <taxon>Propionibacteriaceae</taxon>
        <taxon>Ammonicoccus</taxon>
    </lineage>
</organism>
<evidence type="ECO:0000256" key="3">
    <source>
        <dbReference type="ARBA" id="ARBA00022840"/>
    </source>
</evidence>
<dbReference type="EMBL" id="CP154795">
    <property type="protein sequence ID" value="XAN08978.1"/>
    <property type="molecule type" value="Genomic_DNA"/>
</dbReference>
<keyword evidence="1" id="KW-0547">Nucleotide-binding</keyword>
<dbReference type="InterPro" id="IPR029000">
    <property type="entry name" value="Cyclophilin-like_dom_sf"/>
</dbReference>
<sequence>MSFEVIATGPLAIFVDAGRQGFASVGVSASGAADRSAYQLGQRLLGQGYHAAALEVTFGGLVLRATALAWVALTGADAQATLDGRPVGHGAAFVIAPGQELRLGLPERGLRTYVSVRGGFGAEPVLGSRSTDVLSGLGPPAVQPGEVLTIGPVPAELDFTPVDFAAPPSTSATPAVLDVIRGPRDDWFADPAGLVEARWEVTAESNRVGVRLSGPVLDRHQDHTGELPSEPMVRGSIQVPPSGQPLVFLADHPVTGGYPVIGVLTPASADLMAQARPGDGVRFRWFPRGSAHSPGATA</sequence>
<name>A0ABZ3FSC2_9ACTN</name>
<feature type="domain" description="Carboxyltransferase" evidence="4">
    <location>
        <begin position="24"/>
        <end position="297"/>
    </location>
</feature>
<dbReference type="PANTHER" id="PTHR43309">
    <property type="entry name" value="5-OXOPROLINASE SUBUNIT C"/>
    <property type="match status" value="1"/>
</dbReference>
<dbReference type="NCBIfam" id="TIGR00724">
    <property type="entry name" value="urea_amlyse_rel"/>
    <property type="match status" value="1"/>
</dbReference>
<dbReference type="PANTHER" id="PTHR43309:SF3">
    <property type="entry name" value="5-OXOPROLINASE SUBUNIT C"/>
    <property type="match status" value="1"/>
</dbReference>
<dbReference type="SMART" id="SM00797">
    <property type="entry name" value="AHS2"/>
    <property type="match status" value="1"/>
</dbReference>
<evidence type="ECO:0000313" key="5">
    <source>
        <dbReference type="EMBL" id="XAN08978.1"/>
    </source>
</evidence>
<keyword evidence="3" id="KW-0067">ATP-binding</keyword>
<dbReference type="InterPro" id="IPR003778">
    <property type="entry name" value="CT_A_B"/>
</dbReference>
<protein>
    <submittedName>
        <fullName evidence="5">Biotin-dependent carboxyltransferase family protein</fullName>
    </submittedName>
</protein>
<accession>A0ABZ3FSC2</accession>
<reference evidence="5 6" key="1">
    <citation type="submission" date="2024-04" db="EMBL/GenBank/DDBJ databases">
        <title>Isolation of an actinomycete strain from pig manure.</title>
        <authorList>
            <person name="Gong T."/>
            <person name="Yu Z."/>
            <person name="An M."/>
            <person name="Wei C."/>
            <person name="Yang W."/>
            <person name="Liu L."/>
        </authorList>
    </citation>
    <scope>NUCLEOTIDE SEQUENCE [LARGE SCALE GENOMIC DNA]</scope>
    <source>
        <strain evidence="5 6">ZF39</strain>
    </source>
</reference>
<dbReference type="RefSeq" id="WP_425310413.1">
    <property type="nucleotide sequence ID" value="NZ_CP154795.1"/>
</dbReference>
<keyword evidence="2" id="KW-0378">Hydrolase</keyword>
<evidence type="ECO:0000256" key="2">
    <source>
        <dbReference type="ARBA" id="ARBA00022801"/>
    </source>
</evidence>